<dbReference type="PANTHER" id="PTHR43712">
    <property type="entry name" value="PUTATIVE (AFU_ORTHOLOGUE AFUA_4G14580)-RELATED"/>
    <property type="match status" value="1"/>
</dbReference>
<evidence type="ECO:0000256" key="1">
    <source>
        <dbReference type="ARBA" id="ARBA00022603"/>
    </source>
</evidence>
<dbReference type="EMBL" id="VXIT01000005">
    <property type="protein sequence ID" value="KAA6412585.1"/>
    <property type="molecule type" value="Genomic_DNA"/>
</dbReference>
<dbReference type="InterPro" id="IPR036388">
    <property type="entry name" value="WH-like_DNA-bd_sf"/>
</dbReference>
<reference evidence="6 7" key="1">
    <citation type="submission" date="2019-09" db="EMBL/GenBank/DDBJ databases">
        <title>The hologenome of the rock-dwelling lichen Lasallia pustulata.</title>
        <authorList>
            <person name="Greshake Tzovaras B."/>
            <person name="Segers F."/>
            <person name="Bicker A."/>
            <person name="Dal Grande F."/>
            <person name="Otte J."/>
            <person name="Hankeln T."/>
            <person name="Schmitt I."/>
            <person name="Ebersberger I."/>
        </authorList>
    </citation>
    <scope>NUCLEOTIDE SEQUENCE [LARGE SCALE GENOMIC DNA]</scope>
    <source>
        <strain evidence="6">A1-1</strain>
    </source>
</reference>
<dbReference type="SUPFAM" id="SSF53335">
    <property type="entry name" value="S-adenosyl-L-methionine-dependent methyltransferases"/>
    <property type="match status" value="1"/>
</dbReference>
<evidence type="ECO:0000313" key="7">
    <source>
        <dbReference type="Proteomes" id="UP000324767"/>
    </source>
</evidence>
<feature type="domain" description="O-methyltransferase C-terminal" evidence="5">
    <location>
        <begin position="326"/>
        <end position="533"/>
    </location>
</feature>
<dbReference type="Gene3D" id="3.40.50.150">
    <property type="entry name" value="Vaccinia Virus protein VP39"/>
    <property type="match status" value="1"/>
</dbReference>
<dbReference type="InterPro" id="IPR036390">
    <property type="entry name" value="WH_DNA-bd_sf"/>
</dbReference>
<name>A0A5M8PUC2_9LECA</name>
<evidence type="ECO:0000313" key="6">
    <source>
        <dbReference type="EMBL" id="KAA6412585.1"/>
    </source>
</evidence>
<dbReference type="PROSITE" id="PS51683">
    <property type="entry name" value="SAM_OMT_II"/>
    <property type="match status" value="1"/>
</dbReference>
<dbReference type="Gene3D" id="1.10.10.10">
    <property type="entry name" value="Winged helix-like DNA-binding domain superfamily/Winged helix DNA-binding domain"/>
    <property type="match status" value="1"/>
</dbReference>
<protein>
    <submittedName>
        <fullName evidence="6">6-hydroxytryprostatin B O-methyltransferase</fullName>
    </submittedName>
</protein>
<dbReference type="Pfam" id="PF00891">
    <property type="entry name" value="Methyltransf_2"/>
    <property type="match status" value="1"/>
</dbReference>
<dbReference type="InterPro" id="IPR029063">
    <property type="entry name" value="SAM-dependent_MTases_sf"/>
</dbReference>
<proteinExistence type="predicted"/>
<sequence length="561" mass="61630">MATEPTDLRTLAEFCLQSAQATVQSAKATESTARTLAESYLQSAKATESTNGTLAESSVQSAKATESTNGTLAEPSIQSAKATESTNGTLAEPSVQSAKATESTNGTHAEPSVQSAKATESTNGTLAESSVQSAKATESSDLGTLAESCVQSAKAIKAFIDSSGHGRLAFDPLALSTFPKSDEVTERARTNLRNAARTMYDLTTGPEEYLMESTLTSLQYINSMRYICHFKIPDSVPDTGEIDYHSLAKSCAVDPAQLKQFLRFVMTNRIFWEPTPNHVAHTIGSRMLKEGNPMRPYVQWLTEDCAPMIAHQIDAIEKWGHGSQEPNQTAVNYAYGGDGPYYNFIQADPVRERRFGATIQQVSQQPASSLEHIQSAFDWNSLGDATVIDVGGHIGYCAVAIAQAAPKLHLIVQDRPEVVAMAQDPKISAVPADLRDRVSFEVHDFYQPQKTPADVYFYRKTLLNHTDKYAIKVIHALSPALKPGNRLLIMDYVQSDGPVKPTVTERYYRAIDLQMLLYYNCRYRTLDEWKELVIASDSRFEFETACTPRGSGMAIISFIIR</sequence>
<evidence type="ECO:0000256" key="2">
    <source>
        <dbReference type="ARBA" id="ARBA00022679"/>
    </source>
</evidence>
<dbReference type="GO" id="GO:0008171">
    <property type="term" value="F:O-methyltransferase activity"/>
    <property type="evidence" value="ECO:0007669"/>
    <property type="project" value="InterPro"/>
</dbReference>
<accession>A0A5M8PUC2</accession>
<dbReference type="AlphaFoldDB" id="A0A5M8PUC2"/>
<keyword evidence="2 6" id="KW-0808">Transferase</keyword>
<dbReference type="SUPFAM" id="SSF46785">
    <property type="entry name" value="Winged helix' DNA-binding domain"/>
    <property type="match status" value="1"/>
</dbReference>
<organism evidence="6 7">
    <name type="scientific">Lasallia pustulata</name>
    <dbReference type="NCBI Taxonomy" id="136370"/>
    <lineage>
        <taxon>Eukaryota</taxon>
        <taxon>Fungi</taxon>
        <taxon>Dikarya</taxon>
        <taxon>Ascomycota</taxon>
        <taxon>Pezizomycotina</taxon>
        <taxon>Lecanoromycetes</taxon>
        <taxon>OSLEUM clade</taxon>
        <taxon>Umbilicariomycetidae</taxon>
        <taxon>Umbilicariales</taxon>
        <taxon>Umbilicariaceae</taxon>
        <taxon>Lasallia</taxon>
    </lineage>
</organism>
<evidence type="ECO:0000256" key="3">
    <source>
        <dbReference type="ARBA" id="ARBA00022691"/>
    </source>
</evidence>
<evidence type="ECO:0000259" key="5">
    <source>
        <dbReference type="Pfam" id="PF00891"/>
    </source>
</evidence>
<evidence type="ECO:0000256" key="4">
    <source>
        <dbReference type="SAM" id="MobiDB-lite"/>
    </source>
</evidence>
<dbReference type="OrthoDB" id="1606438at2759"/>
<gene>
    <name evidence="6" type="ORF">FRX48_03576</name>
</gene>
<feature type="region of interest" description="Disordered" evidence="4">
    <location>
        <begin position="42"/>
        <end position="142"/>
    </location>
</feature>
<dbReference type="Proteomes" id="UP000324767">
    <property type="component" value="Unassembled WGS sequence"/>
</dbReference>
<dbReference type="PANTHER" id="PTHR43712:SF5">
    <property type="entry name" value="O-METHYLTRANSFERASE ASQN-RELATED"/>
    <property type="match status" value="1"/>
</dbReference>
<dbReference type="InterPro" id="IPR016461">
    <property type="entry name" value="COMT-like"/>
</dbReference>
<dbReference type="InterPro" id="IPR001077">
    <property type="entry name" value="COMT_C"/>
</dbReference>
<comment type="caution">
    <text evidence="6">The sequence shown here is derived from an EMBL/GenBank/DDBJ whole genome shotgun (WGS) entry which is preliminary data.</text>
</comment>
<keyword evidence="1 6" id="KW-0489">Methyltransferase</keyword>
<keyword evidence="3" id="KW-0949">S-adenosyl-L-methionine</keyword>
<dbReference type="GO" id="GO:0032259">
    <property type="term" value="P:methylation"/>
    <property type="evidence" value="ECO:0007669"/>
    <property type="project" value="UniProtKB-KW"/>
</dbReference>